<name>A0A1I3ZP19_9GAMM</name>
<accession>A0A1I3ZP19</accession>
<evidence type="ECO:0000313" key="3">
    <source>
        <dbReference type="Proteomes" id="UP000199579"/>
    </source>
</evidence>
<protein>
    <submittedName>
        <fullName evidence="2">Uncharacterized protein</fullName>
    </submittedName>
</protein>
<feature type="coiled-coil region" evidence="1">
    <location>
        <begin position="52"/>
        <end position="86"/>
    </location>
</feature>
<sequence>MIDRPIESCYVNIATSLQRPGADFGIAKVLCLGLARQVDSLLSALSYSNRLAESHYDQITRLRAEKNRLREQLAELQRLADQRGNAVAGLLVQQSSAAQEKAR</sequence>
<organism evidence="2 3">
    <name type="scientific">Azotobacter beijerinckii</name>
    <dbReference type="NCBI Taxonomy" id="170623"/>
    <lineage>
        <taxon>Bacteria</taxon>
        <taxon>Pseudomonadati</taxon>
        <taxon>Pseudomonadota</taxon>
        <taxon>Gammaproteobacteria</taxon>
        <taxon>Pseudomonadales</taxon>
        <taxon>Pseudomonadaceae</taxon>
        <taxon>Azotobacter</taxon>
    </lineage>
</organism>
<keyword evidence="1" id="KW-0175">Coiled coil</keyword>
<proteinExistence type="predicted"/>
<evidence type="ECO:0000313" key="2">
    <source>
        <dbReference type="EMBL" id="SFK45842.1"/>
    </source>
</evidence>
<dbReference type="RefSeq" id="WP_090935881.1">
    <property type="nucleotide sequence ID" value="NZ_FOSX01000006.1"/>
</dbReference>
<gene>
    <name evidence="2" type="ORF">SAMN04244574_00691</name>
</gene>
<dbReference type="Proteomes" id="UP000199579">
    <property type="component" value="Unassembled WGS sequence"/>
</dbReference>
<evidence type="ECO:0000256" key="1">
    <source>
        <dbReference type="SAM" id="Coils"/>
    </source>
</evidence>
<dbReference type="AlphaFoldDB" id="A0A1I3ZP19"/>
<reference evidence="2 3" key="1">
    <citation type="submission" date="2016-10" db="EMBL/GenBank/DDBJ databases">
        <authorList>
            <person name="de Groot N.N."/>
        </authorList>
    </citation>
    <scope>NUCLEOTIDE SEQUENCE [LARGE SCALE GENOMIC DNA]</scope>
    <source>
        <strain evidence="2 3">DSM 381</strain>
    </source>
</reference>
<dbReference type="EMBL" id="FOSX01000006">
    <property type="protein sequence ID" value="SFK45842.1"/>
    <property type="molecule type" value="Genomic_DNA"/>
</dbReference>